<dbReference type="Gene3D" id="3.30.200.20">
    <property type="entry name" value="Phosphorylase Kinase, domain 1"/>
    <property type="match status" value="1"/>
</dbReference>
<accession>A0A0D2PBY9</accession>
<evidence type="ECO:0000313" key="7">
    <source>
        <dbReference type="Proteomes" id="UP000054270"/>
    </source>
</evidence>
<feature type="region of interest" description="Disordered" evidence="4">
    <location>
        <begin position="272"/>
        <end position="291"/>
    </location>
</feature>
<feature type="compositionally biased region" description="Acidic residues" evidence="4">
    <location>
        <begin position="273"/>
        <end position="290"/>
    </location>
</feature>
<keyword evidence="7" id="KW-1185">Reference proteome</keyword>
<proteinExistence type="predicted"/>
<dbReference type="AlphaFoldDB" id="A0A0D2PBY9"/>
<keyword evidence="2" id="KW-0547">Nucleotide-binding</keyword>
<feature type="compositionally biased region" description="Polar residues" evidence="4">
    <location>
        <begin position="486"/>
        <end position="505"/>
    </location>
</feature>
<evidence type="ECO:0000256" key="3">
    <source>
        <dbReference type="ARBA" id="ARBA00022840"/>
    </source>
</evidence>
<feature type="compositionally biased region" description="Basic and acidic residues" evidence="4">
    <location>
        <begin position="513"/>
        <end position="526"/>
    </location>
</feature>
<keyword evidence="3" id="KW-0067">ATP-binding</keyword>
<dbReference type="GO" id="GO:0005524">
    <property type="term" value="F:ATP binding"/>
    <property type="evidence" value="ECO:0007669"/>
    <property type="project" value="UniProtKB-KW"/>
</dbReference>
<feature type="region of interest" description="Disordered" evidence="4">
    <location>
        <begin position="486"/>
        <end position="544"/>
    </location>
</feature>
<dbReference type="OrthoDB" id="413582at2759"/>
<name>A0A0D2PBY9_HYPSF</name>
<evidence type="ECO:0000313" key="6">
    <source>
        <dbReference type="EMBL" id="KJA28379.1"/>
    </source>
</evidence>
<organism evidence="6 7">
    <name type="scientific">Hypholoma sublateritium (strain FD-334 SS-4)</name>
    <dbReference type="NCBI Taxonomy" id="945553"/>
    <lineage>
        <taxon>Eukaryota</taxon>
        <taxon>Fungi</taxon>
        <taxon>Dikarya</taxon>
        <taxon>Basidiomycota</taxon>
        <taxon>Agaricomycotina</taxon>
        <taxon>Agaricomycetes</taxon>
        <taxon>Agaricomycetidae</taxon>
        <taxon>Agaricales</taxon>
        <taxon>Agaricineae</taxon>
        <taxon>Strophariaceae</taxon>
        <taxon>Hypholoma</taxon>
    </lineage>
</organism>
<dbReference type="SUPFAM" id="SSF56112">
    <property type="entry name" value="Protein kinase-like (PK-like)"/>
    <property type="match status" value="1"/>
</dbReference>
<reference evidence="7" key="1">
    <citation type="submission" date="2014-04" db="EMBL/GenBank/DDBJ databases">
        <title>Evolutionary Origins and Diversification of the Mycorrhizal Mutualists.</title>
        <authorList>
            <consortium name="DOE Joint Genome Institute"/>
            <consortium name="Mycorrhizal Genomics Consortium"/>
            <person name="Kohler A."/>
            <person name="Kuo A."/>
            <person name="Nagy L.G."/>
            <person name="Floudas D."/>
            <person name="Copeland A."/>
            <person name="Barry K.W."/>
            <person name="Cichocki N."/>
            <person name="Veneault-Fourrey C."/>
            <person name="LaButti K."/>
            <person name="Lindquist E.A."/>
            <person name="Lipzen A."/>
            <person name="Lundell T."/>
            <person name="Morin E."/>
            <person name="Murat C."/>
            <person name="Riley R."/>
            <person name="Ohm R."/>
            <person name="Sun H."/>
            <person name="Tunlid A."/>
            <person name="Henrissat B."/>
            <person name="Grigoriev I.V."/>
            <person name="Hibbett D.S."/>
            <person name="Martin F."/>
        </authorList>
    </citation>
    <scope>NUCLEOTIDE SEQUENCE [LARGE SCALE GENOMIC DNA]</scope>
    <source>
        <strain evidence="7">FD-334 SS-4</strain>
    </source>
</reference>
<protein>
    <recommendedName>
        <fullName evidence="5">Protein kinase domain-containing protein</fullName>
    </recommendedName>
</protein>
<dbReference type="PROSITE" id="PS00108">
    <property type="entry name" value="PROTEIN_KINASE_ST"/>
    <property type="match status" value="1"/>
</dbReference>
<dbReference type="InterPro" id="IPR000719">
    <property type="entry name" value="Prot_kinase_dom"/>
</dbReference>
<gene>
    <name evidence="6" type="ORF">HYPSUDRAFT_33746</name>
</gene>
<dbReference type="PANTHER" id="PTHR24055">
    <property type="entry name" value="MITOGEN-ACTIVATED PROTEIN KINASE"/>
    <property type="match status" value="1"/>
</dbReference>
<evidence type="ECO:0000256" key="1">
    <source>
        <dbReference type="ARBA" id="ARBA00022527"/>
    </source>
</evidence>
<dbReference type="SMART" id="SM00220">
    <property type="entry name" value="S_TKc"/>
    <property type="match status" value="1"/>
</dbReference>
<dbReference type="Proteomes" id="UP000054270">
    <property type="component" value="Unassembled WGS sequence"/>
</dbReference>
<dbReference type="Gene3D" id="1.10.510.10">
    <property type="entry name" value="Transferase(Phosphotransferase) domain 1"/>
    <property type="match status" value="1"/>
</dbReference>
<dbReference type="PROSITE" id="PS50011">
    <property type="entry name" value="PROTEIN_KINASE_DOM"/>
    <property type="match status" value="1"/>
</dbReference>
<keyword evidence="1" id="KW-0723">Serine/threonine-protein kinase</keyword>
<dbReference type="GO" id="GO:0004674">
    <property type="term" value="F:protein serine/threonine kinase activity"/>
    <property type="evidence" value="ECO:0007669"/>
    <property type="project" value="UniProtKB-KW"/>
</dbReference>
<dbReference type="InterPro" id="IPR011009">
    <property type="entry name" value="Kinase-like_dom_sf"/>
</dbReference>
<evidence type="ECO:0000256" key="2">
    <source>
        <dbReference type="ARBA" id="ARBA00022741"/>
    </source>
</evidence>
<keyword evidence="1" id="KW-0418">Kinase</keyword>
<feature type="domain" description="Protein kinase" evidence="5">
    <location>
        <begin position="20"/>
        <end position="476"/>
    </location>
</feature>
<sequence length="598" mass="65610">MMTSRTGAHTDVIRILGTPVSHYDIIQEGPFATVARTWTTIKDGVAQWNVVKSATTQRKFSREPHDIVKELRLLSTMMHPNIVYILGSFRDEGQSLLSIYLPYLPMSLASLLASPHFSPYPFPPAHTSSSPISRHHSGTPPSKTSSELQTIKFMLVARSILAQSLVALAFLHDPVRSVGHRDIKPENIMLTKDGCIKLIDFGVAWKEREKDAAKRKDLWPEYKGKLYFEVSTRGYRAPELLFGSRHYDHLAIDLWSLGVTFAEFFTPLRLHGDEDDDGDDDDDDEDDVENDTISPFMVPRYLRIGYPGAQWRRDSLFDGERGEIGLAWSIFKILGTPNKSNWPDFEDLPGASSVVFKVVSGVPLRPLLANLPPSALLDPTTLDLTITPDESEGLPDNVGNNQSISIPASPTLSAAVKELETTNISSGSATDTSPSIISENEGEQEVPSVLDLLRRFLLYPAKARVRAEDALRHPWFLERMDGKSVSISTSLSPEPSEAHASTLSSEAAPGNTKESERVTRASRADNARPPPSDNGPNSLKGDSKEQVMDPALPLLLLPPGYALDRGPLALKSISADIWCGSSLGNLLEDIMGDPTGGA</sequence>
<feature type="compositionally biased region" description="Polar residues" evidence="4">
    <location>
        <begin position="422"/>
        <end position="438"/>
    </location>
</feature>
<dbReference type="InterPro" id="IPR008271">
    <property type="entry name" value="Ser/Thr_kinase_AS"/>
</dbReference>
<dbReference type="InterPro" id="IPR050117">
    <property type="entry name" value="MAPK"/>
</dbReference>
<feature type="region of interest" description="Disordered" evidence="4">
    <location>
        <begin position="422"/>
        <end position="444"/>
    </location>
</feature>
<dbReference type="EMBL" id="KN817521">
    <property type="protein sequence ID" value="KJA28379.1"/>
    <property type="molecule type" value="Genomic_DNA"/>
</dbReference>
<evidence type="ECO:0000256" key="4">
    <source>
        <dbReference type="SAM" id="MobiDB-lite"/>
    </source>
</evidence>
<evidence type="ECO:0000259" key="5">
    <source>
        <dbReference type="PROSITE" id="PS50011"/>
    </source>
</evidence>
<keyword evidence="1" id="KW-0808">Transferase</keyword>
<dbReference type="Pfam" id="PF00069">
    <property type="entry name" value="Pkinase"/>
    <property type="match status" value="1"/>
</dbReference>